<keyword evidence="3" id="KW-1185">Reference proteome</keyword>
<sequence length="70" mass="7883">MGKNRETSSLEAGLDRQRPVGVFRAMTMSYERSSQAERWNRAKAGARHRRDGKTRRQGDVAHLGRGLVTA</sequence>
<organism evidence="2 3">
    <name type="scientific">Rhynchophorus ferrugineus</name>
    <name type="common">Red palm weevil</name>
    <name type="synonym">Curculio ferrugineus</name>
    <dbReference type="NCBI Taxonomy" id="354439"/>
    <lineage>
        <taxon>Eukaryota</taxon>
        <taxon>Metazoa</taxon>
        <taxon>Ecdysozoa</taxon>
        <taxon>Arthropoda</taxon>
        <taxon>Hexapoda</taxon>
        <taxon>Insecta</taxon>
        <taxon>Pterygota</taxon>
        <taxon>Neoptera</taxon>
        <taxon>Endopterygota</taxon>
        <taxon>Coleoptera</taxon>
        <taxon>Polyphaga</taxon>
        <taxon>Cucujiformia</taxon>
        <taxon>Curculionidae</taxon>
        <taxon>Dryophthorinae</taxon>
        <taxon>Rhynchophorus</taxon>
    </lineage>
</organism>
<name>A0A834J0E0_RHYFE</name>
<dbReference type="Proteomes" id="UP000625711">
    <property type="component" value="Unassembled WGS sequence"/>
</dbReference>
<evidence type="ECO:0000256" key="1">
    <source>
        <dbReference type="SAM" id="MobiDB-lite"/>
    </source>
</evidence>
<comment type="caution">
    <text evidence="2">The sequence shown here is derived from an EMBL/GenBank/DDBJ whole genome shotgun (WGS) entry which is preliminary data.</text>
</comment>
<feature type="region of interest" description="Disordered" evidence="1">
    <location>
        <begin position="32"/>
        <end position="70"/>
    </location>
</feature>
<dbReference type="EMBL" id="JAACXV010000081">
    <property type="protein sequence ID" value="KAF7284187.1"/>
    <property type="molecule type" value="Genomic_DNA"/>
</dbReference>
<protein>
    <submittedName>
        <fullName evidence="2">Uncharacterized protein</fullName>
    </submittedName>
</protein>
<accession>A0A834J0E0</accession>
<feature type="compositionally biased region" description="Basic residues" evidence="1">
    <location>
        <begin position="44"/>
        <end position="53"/>
    </location>
</feature>
<evidence type="ECO:0000313" key="3">
    <source>
        <dbReference type="Proteomes" id="UP000625711"/>
    </source>
</evidence>
<evidence type="ECO:0000313" key="2">
    <source>
        <dbReference type="EMBL" id="KAF7284187.1"/>
    </source>
</evidence>
<proteinExistence type="predicted"/>
<reference evidence="2" key="1">
    <citation type="submission" date="2020-08" db="EMBL/GenBank/DDBJ databases">
        <title>Genome sequencing and assembly of the red palm weevil Rhynchophorus ferrugineus.</title>
        <authorList>
            <person name="Dias G.B."/>
            <person name="Bergman C.M."/>
            <person name="Manee M."/>
        </authorList>
    </citation>
    <scope>NUCLEOTIDE SEQUENCE</scope>
    <source>
        <strain evidence="2">AA-2017</strain>
        <tissue evidence="2">Whole larva</tissue>
    </source>
</reference>
<gene>
    <name evidence="2" type="ORF">GWI33_022438</name>
</gene>
<dbReference type="AlphaFoldDB" id="A0A834J0E0"/>